<keyword evidence="1" id="KW-0812">Transmembrane</keyword>
<feature type="transmembrane region" description="Helical" evidence="1">
    <location>
        <begin position="263"/>
        <end position="282"/>
    </location>
</feature>
<feature type="transmembrane region" description="Helical" evidence="1">
    <location>
        <begin position="144"/>
        <end position="163"/>
    </location>
</feature>
<feature type="transmembrane region" description="Helical" evidence="1">
    <location>
        <begin position="51"/>
        <end position="67"/>
    </location>
</feature>
<keyword evidence="1" id="KW-0472">Membrane</keyword>
<dbReference type="EMBL" id="JACPNR010000004">
    <property type="protein sequence ID" value="MBI2677707.1"/>
    <property type="molecule type" value="Genomic_DNA"/>
</dbReference>
<comment type="caution">
    <text evidence="2">The sequence shown here is derived from an EMBL/GenBank/DDBJ whole genome shotgun (WGS) entry which is preliminary data.</text>
</comment>
<feature type="transmembrane region" description="Helical" evidence="1">
    <location>
        <begin position="27"/>
        <end position="45"/>
    </location>
</feature>
<sequence length="283" mass="29976">MSSQALVEQELSIERVRAAVLWPREHGAWGLLSAPLLLGTIVARRAAGSDWMSWSAFVVAAVALFLLRTPLEARIGHGVVRVANERERRATDARVAWFGTVALVATGLVLSLLPIVPVLLAGIVAAAAYGASWSTGISKRSAQLLAALAMAAGAPLACIALAGTGIRRTTLLCALAGAAFITADQVSFVHLKVATLQNGTRVARWRTGWLFLLFQSFTVVALALAVQRGLLTPVALLGFAPMLVRGFWHFLRNGNRVSFRRLGFTELAYTAIAVGGLGMGIAV</sequence>
<proteinExistence type="predicted"/>
<name>A0A932A788_9BACT</name>
<feature type="transmembrane region" description="Helical" evidence="1">
    <location>
        <begin position="230"/>
        <end position="251"/>
    </location>
</feature>
<dbReference type="AlphaFoldDB" id="A0A932A788"/>
<protein>
    <submittedName>
        <fullName evidence="2">YwiC-like family protein</fullName>
    </submittedName>
</protein>
<feature type="transmembrane region" description="Helical" evidence="1">
    <location>
        <begin position="203"/>
        <end position="224"/>
    </location>
</feature>
<reference evidence="2" key="1">
    <citation type="submission" date="2020-07" db="EMBL/GenBank/DDBJ databases">
        <title>Huge and variable diversity of episymbiotic CPR bacteria and DPANN archaea in groundwater ecosystems.</title>
        <authorList>
            <person name="He C.Y."/>
            <person name="Keren R."/>
            <person name="Whittaker M."/>
            <person name="Farag I.F."/>
            <person name="Doudna J."/>
            <person name="Cate J.H.D."/>
            <person name="Banfield J.F."/>
        </authorList>
    </citation>
    <scope>NUCLEOTIDE SEQUENCE</scope>
    <source>
        <strain evidence="2">NC_groundwater_580_Pr5_B-0.1um_64_19</strain>
    </source>
</reference>
<organism evidence="2 3">
    <name type="scientific">Candidatus Korobacter versatilis</name>
    <dbReference type="NCBI Taxonomy" id="658062"/>
    <lineage>
        <taxon>Bacteria</taxon>
        <taxon>Pseudomonadati</taxon>
        <taxon>Acidobacteriota</taxon>
        <taxon>Terriglobia</taxon>
        <taxon>Terriglobales</taxon>
        <taxon>Candidatus Korobacteraceae</taxon>
        <taxon>Candidatus Korobacter</taxon>
    </lineage>
</organism>
<evidence type="ECO:0000256" key="1">
    <source>
        <dbReference type="SAM" id="Phobius"/>
    </source>
</evidence>
<dbReference type="InterPro" id="IPR025576">
    <property type="entry name" value="YwiC"/>
</dbReference>
<keyword evidence="1" id="KW-1133">Transmembrane helix</keyword>
<gene>
    <name evidence="2" type="ORF">HYX28_02885</name>
</gene>
<evidence type="ECO:0000313" key="2">
    <source>
        <dbReference type="EMBL" id="MBI2677707.1"/>
    </source>
</evidence>
<dbReference type="Pfam" id="PF14256">
    <property type="entry name" value="YwiC"/>
    <property type="match status" value="1"/>
</dbReference>
<evidence type="ECO:0000313" key="3">
    <source>
        <dbReference type="Proteomes" id="UP000779809"/>
    </source>
</evidence>
<accession>A0A932A788</accession>
<feature type="transmembrane region" description="Helical" evidence="1">
    <location>
        <begin position="95"/>
        <end position="113"/>
    </location>
</feature>
<dbReference type="Proteomes" id="UP000779809">
    <property type="component" value="Unassembled WGS sequence"/>
</dbReference>